<evidence type="ECO:0000313" key="10">
    <source>
        <dbReference type="Proteomes" id="UP000443582"/>
    </source>
</evidence>
<reference evidence="10" key="1">
    <citation type="journal article" date="2019" name="Int. J. Syst. Evol. Microbiol.">
        <title>Halobacteriovorax valvorus sp. nov., a novel prokaryotic predator isolated from coastal seawater of China.</title>
        <authorList>
            <person name="Chen M.-X."/>
        </authorList>
    </citation>
    <scope>NUCLEOTIDE SEQUENCE [LARGE SCALE GENOMIC DNA]</scope>
    <source>
        <strain evidence="10">BL9</strain>
    </source>
</reference>
<accession>A0ABY0ICM7</accession>
<evidence type="ECO:0000256" key="3">
    <source>
        <dbReference type="ARBA" id="ARBA00022670"/>
    </source>
</evidence>
<evidence type="ECO:0000256" key="4">
    <source>
        <dbReference type="ARBA" id="ARBA00022801"/>
    </source>
</evidence>
<sequence length="228" mass="25661">MKFTKLESGKSVNNQEITAFRNEIDSDRYIYLMAGVHGDEIEGVHCLKELYSWLKEQSEEAIDLPLVVIPIVNVDGVQAGTRVNANGVDLNRNLPTASWDPNFEQDKYNPGKAPLSEPENQYLDKLFKEYPPAFILSIHSWKPIINYNGDCKDVAELLAKHNEYPIADDIGYPTPGSLGTYGSIDLKAPVLTFECPTVDTGITVEEVWQENEKGFKAILEEPILKRFL</sequence>
<dbReference type="PANTHER" id="PTHR11705:SF143">
    <property type="entry name" value="SLL0236 PROTEIN"/>
    <property type="match status" value="1"/>
</dbReference>
<gene>
    <name evidence="9" type="ORF">DAY19_14800</name>
</gene>
<evidence type="ECO:0000256" key="6">
    <source>
        <dbReference type="ARBA" id="ARBA00023049"/>
    </source>
</evidence>
<dbReference type="RefSeq" id="WP_115363890.1">
    <property type="nucleotide sequence ID" value="NZ_QDKL01000004.1"/>
</dbReference>
<comment type="cofactor">
    <cofactor evidence="1">
        <name>Zn(2+)</name>
        <dbReference type="ChEBI" id="CHEBI:29105"/>
    </cofactor>
</comment>
<evidence type="ECO:0000256" key="1">
    <source>
        <dbReference type="ARBA" id="ARBA00001947"/>
    </source>
</evidence>
<protein>
    <submittedName>
        <fullName evidence="9">DUF2817 domain-containing protein</fullName>
    </submittedName>
</protein>
<dbReference type="Pfam" id="PF00246">
    <property type="entry name" value="Peptidase_M14"/>
    <property type="match status" value="1"/>
</dbReference>
<dbReference type="Gene3D" id="3.40.630.10">
    <property type="entry name" value="Zn peptidases"/>
    <property type="match status" value="1"/>
</dbReference>
<organism evidence="9 10">
    <name type="scientific">Halobacteriovorax vibrionivorans</name>
    <dbReference type="NCBI Taxonomy" id="2152716"/>
    <lineage>
        <taxon>Bacteria</taxon>
        <taxon>Pseudomonadati</taxon>
        <taxon>Bdellovibrionota</taxon>
        <taxon>Bacteriovoracia</taxon>
        <taxon>Bacteriovoracales</taxon>
        <taxon>Halobacteriovoraceae</taxon>
        <taxon>Halobacteriovorax</taxon>
    </lineage>
</organism>
<feature type="active site" description="Proton donor/acceptor" evidence="7">
    <location>
        <position position="194"/>
    </location>
</feature>
<evidence type="ECO:0000259" key="8">
    <source>
        <dbReference type="PROSITE" id="PS52035"/>
    </source>
</evidence>
<dbReference type="PROSITE" id="PS52035">
    <property type="entry name" value="PEPTIDASE_M14"/>
    <property type="match status" value="1"/>
</dbReference>
<keyword evidence="5" id="KW-0862">Zinc</keyword>
<feature type="domain" description="Peptidase M14" evidence="8">
    <location>
        <begin position="1"/>
        <end position="222"/>
    </location>
</feature>
<name>A0ABY0ICM7_9BACT</name>
<evidence type="ECO:0000256" key="2">
    <source>
        <dbReference type="ARBA" id="ARBA00005988"/>
    </source>
</evidence>
<keyword evidence="3" id="KW-0645">Protease</keyword>
<keyword evidence="4" id="KW-0378">Hydrolase</keyword>
<keyword evidence="6" id="KW-0482">Metalloprotease</keyword>
<dbReference type="SMART" id="SM00631">
    <property type="entry name" value="Zn_pept"/>
    <property type="match status" value="1"/>
</dbReference>
<keyword evidence="10" id="KW-1185">Reference proteome</keyword>
<evidence type="ECO:0000256" key="7">
    <source>
        <dbReference type="PROSITE-ProRule" id="PRU01379"/>
    </source>
</evidence>
<comment type="similarity">
    <text evidence="2 7">Belongs to the peptidase M14 family.</text>
</comment>
<evidence type="ECO:0000313" key="9">
    <source>
        <dbReference type="EMBL" id="RZF20427.1"/>
    </source>
</evidence>
<proteinExistence type="inferred from homology"/>
<dbReference type="InterPro" id="IPR000834">
    <property type="entry name" value="Peptidase_M14"/>
</dbReference>
<dbReference type="CDD" id="cd06904">
    <property type="entry name" value="M14_MpaA-like"/>
    <property type="match status" value="1"/>
</dbReference>
<dbReference type="EMBL" id="QDKL01000004">
    <property type="protein sequence ID" value="RZF20427.1"/>
    <property type="molecule type" value="Genomic_DNA"/>
</dbReference>
<comment type="caution">
    <text evidence="9">The sequence shown here is derived from an EMBL/GenBank/DDBJ whole genome shotgun (WGS) entry which is preliminary data.</text>
</comment>
<evidence type="ECO:0000256" key="5">
    <source>
        <dbReference type="ARBA" id="ARBA00022833"/>
    </source>
</evidence>
<dbReference type="Proteomes" id="UP000443582">
    <property type="component" value="Unassembled WGS sequence"/>
</dbReference>
<dbReference type="SUPFAM" id="SSF53187">
    <property type="entry name" value="Zn-dependent exopeptidases"/>
    <property type="match status" value="1"/>
</dbReference>
<dbReference type="PANTHER" id="PTHR11705">
    <property type="entry name" value="PROTEASE FAMILY M14 CARBOXYPEPTIDASE A,B"/>
    <property type="match status" value="1"/>
</dbReference>